<dbReference type="CDD" id="cd03221">
    <property type="entry name" value="ABCF_EF-3"/>
    <property type="match status" value="2"/>
</dbReference>
<dbReference type="EMBL" id="NOII01000001">
    <property type="protein sequence ID" value="OYD58645.1"/>
    <property type="molecule type" value="Genomic_DNA"/>
</dbReference>
<comment type="caution">
    <text evidence="4">The sequence shown here is derived from an EMBL/GenBank/DDBJ whole genome shotgun (WGS) entry which is preliminary data.</text>
</comment>
<dbReference type="SMART" id="SM00382">
    <property type="entry name" value="AAA"/>
    <property type="match status" value="2"/>
</dbReference>
<gene>
    <name evidence="4" type="ORF">CGZ90_01725</name>
</gene>
<keyword evidence="1" id="KW-0547">Nucleotide-binding</keyword>
<sequence>MIVCAVNNITKTYGGNAIFTNLNFEIHEKDRIGLVGRNGTGKTTIFKLISGLEHCDTGVIHIMKDAKIGYLEQMPETEAGTTVIDLLKASFRELSVLDQNISSLTEKLSDPVNAERLDKLLNRLYIMQEEFREKGGYEIESKINGVLTGLGLASLRNAQFSSLSGGEKTKVGLASILLQEPDLLLLDEPTNHLDLSTMSWLEDHLQKFKGSVVIISHDRYFLDKVCNKILDLEDGELTMYHGNYTKYTELKEEQLLHDFHQYKEQQKKIKQMKEAIKRYRDWGNRGGNEKFYKKAFSIQKALDRMEKLSRPVLDRKKAQLSFEVNNRSGKDVVQMRGVAKSYGSRHLLRGIDLDIFFGDKAAIVGDNGTGKSSLVRIMLGEAPDSGKVKIGSAVHLGYLTQNGLEGYEKDTVISAFRDLVPVEEGEARHLLAKYLFYGNAVFKKVADLSGGERTRLRFAQLVHQNYNLLILDEPTNHLDIESREVLESALQQFKGTLIAVSHDRYFLNKLFTKTAVLNNGILTSYQGKYDDINGLKDESC</sequence>
<feature type="domain" description="ABC transporter" evidence="3">
    <location>
        <begin position="333"/>
        <end position="539"/>
    </location>
</feature>
<dbReference type="Proteomes" id="UP000215059">
    <property type="component" value="Unassembled WGS sequence"/>
</dbReference>
<dbReference type="PROSITE" id="PS00211">
    <property type="entry name" value="ABC_TRANSPORTER_1"/>
    <property type="match status" value="2"/>
</dbReference>
<dbReference type="PANTHER" id="PTHR42855:SF2">
    <property type="entry name" value="DRUG RESISTANCE ABC TRANSPORTER,ATP-BINDING PROTEIN"/>
    <property type="match status" value="1"/>
</dbReference>
<dbReference type="InterPro" id="IPR032781">
    <property type="entry name" value="ABC_tran_Xtn"/>
</dbReference>
<organism evidence="4 5">
    <name type="scientific">Fictibacillus aquaticus</name>
    <dbReference type="NCBI Taxonomy" id="2021314"/>
    <lineage>
        <taxon>Bacteria</taxon>
        <taxon>Bacillati</taxon>
        <taxon>Bacillota</taxon>
        <taxon>Bacilli</taxon>
        <taxon>Bacillales</taxon>
        <taxon>Fictibacillaceae</taxon>
        <taxon>Fictibacillus</taxon>
    </lineage>
</organism>
<dbReference type="SUPFAM" id="SSF52540">
    <property type="entry name" value="P-loop containing nucleoside triphosphate hydrolases"/>
    <property type="match status" value="2"/>
</dbReference>
<dbReference type="GO" id="GO:0005524">
    <property type="term" value="F:ATP binding"/>
    <property type="evidence" value="ECO:0007669"/>
    <property type="project" value="UniProtKB-KW"/>
</dbReference>
<reference evidence="4 5" key="1">
    <citation type="submission" date="2017-07" db="EMBL/GenBank/DDBJ databases">
        <title>Fictibacillus sp. nov. GDSW-R2A3 Genome sequencing and assembly.</title>
        <authorList>
            <person name="Mayilraj S."/>
        </authorList>
    </citation>
    <scope>NUCLEOTIDE SEQUENCE [LARGE SCALE GENOMIC DNA]</scope>
    <source>
        <strain evidence="4 5">GDSW-R2A3</strain>
    </source>
</reference>
<dbReference type="InterPro" id="IPR051309">
    <property type="entry name" value="ABCF_ATPase"/>
</dbReference>
<dbReference type="InterPro" id="IPR027417">
    <property type="entry name" value="P-loop_NTPase"/>
</dbReference>
<protein>
    <recommendedName>
        <fullName evidence="3">ABC transporter domain-containing protein</fullName>
    </recommendedName>
</protein>
<keyword evidence="2" id="KW-0067">ATP-binding</keyword>
<accession>A0A235FCX7</accession>
<dbReference type="GO" id="GO:0016887">
    <property type="term" value="F:ATP hydrolysis activity"/>
    <property type="evidence" value="ECO:0007669"/>
    <property type="project" value="InterPro"/>
</dbReference>
<evidence type="ECO:0000256" key="1">
    <source>
        <dbReference type="ARBA" id="ARBA00022741"/>
    </source>
</evidence>
<dbReference type="FunFam" id="3.40.50.300:FF:000011">
    <property type="entry name" value="Putative ABC transporter ATP-binding component"/>
    <property type="match status" value="1"/>
</dbReference>
<dbReference type="NCBIfam" id="NF000355">
    <property type="entry name" value="ribo_prot_ABC_F"/>
    <property type="match status" value="1"/>
</dbReference>
<dbReference type="InterPro" id="IPR017871">
    <property type="entry name" value="ABC_transporter-like_CS"/>
</dbReference>
<dbReference type="PANTHER" id="PTHR42855">
    <property type="entry name" value="ABC TRANSPORTER ATP-BINDING SUBUNIT"/>
    <property type="match status" value="1"/>
</dbReference>
<dbReference type="OrthoDB" id="9760950at2"/>
<dbReference type="InterPro" id="IPR003593">
    <property type="entry name" value="AAA+_ATPase"/>
</dbReference>
<evidence type="ECO:0000256" key="2">
    <source>
        <dbReference type="ARBA" id="ARBA00022840"/>
    </source>
</evidence>
<keyword evidence="5" id="KW-1185">Reference proteome</keyword>
<dbReference type="Gene3D" id="3.40.50.300">
    <property type="entry name" value="P-loop containing nucleotide triphosphate hydrolases"/>
    <property type="match status" value="2"/>
</dbReference>
<evidence type="ECO:0000259" key="3">
    <source>
        <dbReference type="PROSITE" id="PS50893"/>
    </source>
</evidence>
<dbReference type="InterPro" id="IPR003439">
    <property type="entry name" value="ABC_transporter-like_ATP-bd"/>
</dbReference>
<evidence type="ECO:0000313" key="5">
    <source>
        <dbReference type="Proteomes" id="UP000215059"/>
    </source>
</evidence>
<proteinExistence type="predicted"/>
<dbReference type="RefSeq" id="WP_094250606.1">
    <property type="nucleotide sequence ID" value="NZ_JBHLXL010000001.1"/>
</dbReference>
<dbReference type="PROSITE" id="PS50893">
    <property type="entry name" value="ABC_TRANSPORTER_2"/>
    <property type="match status" value="2"/>
</dbReference>
<feature type="domain" description="ABC transporter" evidence="3">
    <location>
        <begin position="4"/>
        <end position="259"/>
    </location>
</feature>
<dbReference type="AlphaFoldDB" id="A0A235FCX7"/>
<dbReference type="Pfam" id="PF00005">
    <property type="entry name" value="ABC_tran"/>
    <property type="match status" value="2"/>
</dbReference>
<evidence type="ECO:0000313" key="4">
    <source>
        <dbReference type="EMBL" id="OYD58645.1"/>
    </source>
</evidence>
<name>A0A235FCX7_9BACL</name>
<dbReference type="FunFam" id="3.40.50.300:FF:001807">
    <property type="entry name" value="ABC transporter ATP-binding protein"/>
    <property type="match status" value="1"/>
</dbReference>
<dbReference type="Pfam" id="PF12848">
    <property type="entry name" value="ABC_tran_Xtn"/>
    <property type="match status" value="1"/>
</dbReference>